<protein>
    <recommendedName>
        <fullName evidence="2">UPF0102 protein U7230_05355</fullName>
    </recommendedName>
</protein>
<dbReference type="SUPFAM" id="SSF52980">
    <property type="entry name" value="Restriction endonuclease-like"/>
    <property type="match status" value="1"/>
</dbReference>
<dbReference type="InterPro" id="IPR011335">
    <property type="entry name" value="Restrct_endonuc-II-like"/>
</dbReference>
<dbReference type="InterPro" id="IPR011856">
    <property type="entry name" value="tRNA_endonuc-like_dom_sf"/>
</dbReference>
<gene>
    <name evidence="3" type="ORF">U7230_05355</name>
</gene>
<evidence type="ECO:0000256" key="1">
    <source>
        <dbReference type="ARBA" id="ARBA00006738"/>
    </source>
</evidence>
<dbReference type="EMBL" id="CP141615">
    <property type="protein sequence ID" value="WRP18433.1"/>
    <property type="molecule type" value="Genomic_DNA"/>
</dbReference>
<sequence>MSCGSQERGQAGERAAAEWLERQGCTILDRNVSFKVGELDLVAEDPEGVVLFVEVRARAPWAGRPGIEVAAASIGREKQARWRRAARAYVSRHPRLMDRPLRFDVVVVGLDGQGRPHEIAHVPGVLEA</sequence>
<dbReference type="PANTHER" id="PTHR34039:SF1">
    <property type="entry name" value="UPF0102 PROTEIN YRAN"/>
    <property type="match status" value="1"/>
</dbReference>
<dbReference type="Gene3D" id="3.40.1350.10">
    <property type="match status" value="1"/>
</dbReference>
<evidence type="ECO:0000313" key="3">
    <source>
        <dbReference type="EMBL" id="WRP18433.1"/>
    </source>
</evidence>
<name>A0ABZ1C2S9_9FIRM</name>
<dbReference type="Proteomes" id="UP001332192">
    <property type="component" value="Chromosome"/>
</dbReference>
<dbReference type="RefSeq" id="WP_324717706.1">
    <property type="nucleotide sequence ID" value="NZ_CP141615.1"/>
</dbReference>
<dbReference type="NCBIfam" id="NF009150">
    <property type="entry name" value="PRK12497.1-3"/>
    <property type="match status" value="1"/>
</dbReference>
<evidence type="ECO:0000313" key="4">
    <source>
        <dbReference type="Proteomes" id="UP001332192"/>
    </source>
</evidence>
<evidence type="ECO:0000256" key="2">
    <source>
        <dbReference type="HAMAP-Rule" id="MF_00048"/>
    </source>
</evidence>
<dbReference type="NCBIfam" id="TIGR00252">
    <property type="entry name" value="YraN family protein"/>
    <property type="match status" value="1"/>
</dbReference>
<dbReference type="HAMAP" id="MF_00048">
    <property type="entry name" value="UPF0102"/>
    <property type="match status" value="1"/>
</dbReference>
<comment type="similarity">
    <text evidence="1 2">Belongs to the UPF0102 family.</text>
</comment>
<dbReference type="Pfam" id="PF02021">
    <property type="entry name" value="UPF0102"/>
    <property type="match status" value="1"/>
</dbReference>
<accession>A0ABZ1C2S9</accession>
<reference evidence="3 4" key="1">
    <citation type="journal article" date="2024" name="Front. Microbiol.">
        <title>Novel thermophilic genera Geochorda gen. nov. and Carboxydochorda gen. nov. from the deep terrestrial subsurface reveal the ecophysiological diversity in the class Limnochordia.</title>
        <authorList>
            <person name="Karnachuk O.V."/>
            <person name="Lukina A.P."/>
            <person name="Avakyan M.R."/>
            <person name="Kadnikov V.V."/>
            <person name="Begmatov S."/>
            <person name="Beletsky A.V."/>
            <person name="Vlasova K.G."/>
            <person name="Novikov A.A."/>
            <person name="Shcherbakova V.A."/>
            <person name="Mardanov A.V."/>
            <person name="Ravin N.V."/>
        </authorList>
    </citation>
    <scope>NUCLEOTIDE SEQUENCE [LARGE SCALE GENOMIC DNA]</scope>
    <source>
        <strain evidence="3 4">L945</strain>
    </source>
</reference>
<dbReference type="InterPro" id="IPR003509">
    <property type="entry name" value="UPF0102_YraN-like"/>
</dbReference>
<proteinExistence type="inferred from homology"/>
<dbReference type="PANTHER" id="PTHR34039">
    <property type="entry name" value="UPF0102 PROTEIN YRAN"/>
    <property type="match status" value="1"/>
</dbReference>
<keyword evidence="4" id="KW-1185">Reference proteome</keyword>
<organism evidence="3 4">
    <name type="scientific">Carboxydichorda subterranea</name>
    <dbReference type="NCBI Taxonomy" id="3109565"/>
    <lineage>
        <taxon>Bacteria</taxon>
        <taxon>Bacillati</taxon>
        <taxon>Bacillota</taxon>
        <taxon>Limnochordia</taxon>
        <taxon>Limnochordales</taxon>
        <taxon>Geochordaceae</taxon>
        <taxon>Carboxydichorda</taxon>
    </lineage>
</organism>